<evidence type="ECO:0000256" key="3">
    <source>
        <dbReference type="ARBA" id="ARBA00021602"/>
    </source>
</evidence>
<dbReference type="VEuPathDB" id="ToxoDB:ETH2_0816200"/>
<feature type="compositionally biased region" description="Basic and acidic residues" evidence="9">
    <location>
        <begin position="1"/>
        <end position="22"/>
    </location>
</feature>
<accession>U6KNF4</accession>
<dbReference type="OrthoDB" id="346649at2759"/>
<dbReference type="GO" id="GO:0030030">
    <property type="term" value="P:cell projection organization"/>
    <property type="evidence" value="ECO:0007669"/>
    <property type="project" value="UniProtKB-KW"/>
</dbReference>
<dbReference type="GO" id="GO:0005930">
    <property type="term" value="C:axoneme"/>
    <property type="evidence" value="ECO:0007669"/>
    <property type="project" value="UniProtKB-SubCell"/>
</dbReference>
<dbReference type="PANTHER" id="PTHR21442">
    <property type="entry name" value="CILIA- AND FLAGELLA-ASSOCIATED PROTEIN 206"/>
    <property type="match status" value="1"/>
</dbReference>
<reference evidence="10" key="1">
    <citation type="submission" date="2013-10" db="EMBL/GenBank/DDBJ databases">
        <title>Genomic analysis of the causative agents of coccidiosis in chickens.</title>
        <authorList>
            <person name="Reid A.J."/>
            <person name="Blake D."/>
            <person name="Billington K."/>
            <person name="Browne H."/>
            <person name="Dunn M."/>
            <person name="Hung S."/>
            <person name="Kawahara F."/>
            <person name="Miranda-Saavedra D."/>
            <person name="Mourier T."/>
            <person name="Nagra H."/>
            <person name="Otto T.D."/>
            <person name="Rawlings N."/>
            <person name="Sanchez A."/>
            <person name="Sanders M."/>
            <person name="Subramaniam C."/>
            <person name="Tay Y."/>
            <person name="Dear P."/>
            <person name="Doerig C."/>
            <person name="Gruber A."/>
            <person name="Parkinson J."/>
            <person name="Shirley M."/>
            <person name="Wan K.L."/>
            <person name="Berriman M."/>
            <person name="Tomley F."/>
            <person name="Pain A."/>
        </authorList>
    </citation>
    <scope>NUCLEOTIDE SEQUENCE [LARGE SCALE GENOMIC DNA]</scope>
    <source>
        <strain evidence="10">Houghton</strain>
    </source>
</reference>
<evidence type="ECO:0000256" key="8">
    <source>
        <dbReference type="ARBA" id="ARBA00023273"/>
    </source>
</evidence>
<feature type="compositionally biased region" description="Basic residues" evidence="9">
    <location>
        <begin position="525"/>
        <end position="534"/>
    </location>
</feature>
<feature type="region of interest" description="Disordered" evidence="9">
    <location>
        <begin position="524"/>
        <end position="570"/>
    </location>
</feature>
<keyword evidence="8" id="KW-0966">Cell projection</keyword>
<feature type="region of interest" description="Disordered" evidence="9">
    <location>
        <begin position="803"/>
        <end position="960"/>
    </location>
</feature>
<name>U6KNF4_EIMTE</name>
<protein>
    <recommendedName>
        <fullName evidence="3">Cilia- and flagella-associated protein 206</fullName>
    </recommendedName>
</protein>
<comment type="subcellular location">
    <subcellularLocation>
        <location evidence="1">Cytoplasm</location>
        <location evidence="1">Cytoskeleton</location>
        <location evidence="1">Cilium axoneme</location>
    </subcellularLocation>
</comment>
<comment type="similarity">
    <text evidence="2">Belongs to the CFAP206 family.</text>
</comment>
<feature type="compositionally biased region" description="Acidic residues" evidence="9">
    <location>
        <begin position="32"/>
        <end position="42"/>
    </location>
</feature>
<evidence type="ECO:0000256" key="5">
    <source>
        <dbReference type="ARBA" id="ARBA00022794"/>
    </source>
</evidence>
<reference evidence="10" key="2">
    <citation type="submission" date="2013-10" db="EMBL/GenBank/DDBJ databases">
        <authorList>
            <person name="Aslett M."/>
        </authorList>
    </citation>
    <scope>NUCLEOTIDE SEQUENCE [LARGE SCALE GENOMIC DNA]</scope>
    <source>
        <strain evidence="10">Houghton</strain>
    </source>
</reference>
<feature type="compositionally biased region" description="Polar residues" evidence="9">
    <location>
        <begin position="871"/>
        <end position="885"/>
    </location>
</feature>
<keyword evidence="7" id="KW-0206">Cytoskeleton</keyword>
<evidence type="ECO:0000313" key="10">
    <source>
        <dbReference type="EMBL" id="CDJ36978.1"/>
    </source>
</evidence>
<gene>
    <name evidence="10" type="ORF">ETH_00004855</name>
</gene>
<keyword evidence="6" id="KW-0969">Cilium</keyword>
<dbReference type="Gene3D" id="3.40.50.300">
    <property type="entry name" value="P-loop containing nucleotide triphosphate hydrolases"/>
    <property type="match status" value="1"/>
</dbReference>
<evidence type="ECO:0000256" key="2">
    <source>
        <dbReference type="ARBA" id="ARBA00010500"/>
    </source>
</evidence>
<evidence type="ECO:0000313" key="11">
    <source>
        <dbReference type="Proteomes" id="UP000030747"/>
    </source>
</evidence>
<feature type="region of interest" description="Disordered" evidence="9">
    <location>
        <begin position="1"/>
        <end position="72"/>
    </location>
</feature>
<keyword evidence="5" id="KW-0970">Cilium biogenesis/degradation</keyword>
<dbReference type="GeneID" id="25250179"/>
<feature type="compositionally biased region" description="Basic and acidic residues" evidence="9">
    <location>
        <begin position="535"/>
        <end position="554"/>
    </location>
</feature>
<dbReference type="VEuPathDB" id="ToxoDB:ETH_00004855"/>
<dbReference type="PANTHER" id="PTHR21442:SF0">
    <property type="entry name" value="CILIA- AND FLAGELLA-ASSOCIATED PROTEIN 206"/>
    <property type="match status" value="1"/>
</dbReference>
<dbReference type="GO" id="GO:0003356">
    <property type="term" value="P:regulation of cilium beat frequency"/>
    <property type="evidence" value="ECO:0007669"/>
    <property type="project" value="TreeGrafter"/>
</dbReference>
<evidence type="ECO:0000256" key="7">
    <source>
        <dbReference type="ARBA" id="ARBA00023212"/>
    </source>
</evidence>
<sequence length="1443" mass="162599">MEENLQRADALEKHQAEMEAYKAKYGPQPTAEAEDDRDESNGEEGSGSGASDKSSPKDSKEVPPPPPIAPPELLKLKTGIVLVHQPPTQEFLRKLAKLGIQFEHIVHLTNNPEDIEEAEAAGATEFAFTDSEVVFEEDIQKSEMEPNEKEQEKEIDGALVLDLDVEPTKIETSLTDLLKHYRIRQLMDPFFVRPDPQEWVVAPPNLEEVYDRIEQITSFDGPPEGEEWENASKDFPFLPPLPLVLFGDVGGYCPVTLRDEQWLLPGKPRLSLQVRQRVYRLFDEEKKYKFAANTRRYLPSLDKCTDVNETRTLKVPPPRIAFFGTLGSEVEKRVLQLSDEYAVPVLDLPEAFSLALREQLLTHLRQEKRDELEETLDEATTEELENFEEDTSTAVWQLLTLNKTNLAKAPVEAFRQSWLELPPEIQQKICKDALKKVLNPSMGPAFIQAGVYTHPFLDEEVKEEDNGEEDQTFNIGDVMDRAGRLPDCAVIFLCTDETGLSRCVDFEKIEREAEEARRQQELERKQRRRARRKRAKEEPATEAENDREPQPKGDEGEENESEPSASEKAREAFLREKSALDGALLQCAKSLAMAGVPILTLRSELCEGTLLAATFCQRLLRCRAARLSKYHLFSPVDVDTMRLKNFEEFPVLFRDRIYFPADTEEGRKFFCQFPSKFLIGTSPPPIRYVPACIFLGPLNSNRTQVAKQIAEWCGALYVSPLQLLQEVSSTADRPSALNKQIIGDMQQGKTVAPCCACRLIVGRLRSQEAKQKGFLLDGGSLECVQVHQLMELLHAGPHEVPELSRKHRLEHSSPDSSRSTEAPRSPADTYRAALDVPGDMDSQSAENGEPLETSKPLETAEPLNEAMEGESLSQEASLRSNSPVQTPEAGESQDSEASNEAGVVIPPLQLGELRPPTSNVNEQYPTPADSSSATSSPAALSAAPTPAEEKPESAGPKDVHECVPQEEEDFRIEVPQLPSPLIDIVFVFDPEPEDLLTPDQRVLQEDTRKTPSSGALTAWMRYPYGDDRDILRNPELARARRAFQDEATEQQVEAFRALGVRIVRLPAGKSQWLQFDIVQKEIWEMLRRRHGYERLKPQGRPVRCTVEQRTDAASEGPLAAYCPVCWTVDNALRECSNEDLQMELRGARYYCCSYEHLDLMLSQPKPYLQRPLPDKLPQRLHLENSEDCPALAIKGYCPVTLVRKGELIQGDRRLLVGYGDDTFCFATEEALDVFMVYPQDYSDRAELPARLTGSQRLGVPQRTLAGIAQEAHERRVQQAQINGQPQDPLMAEEGLAELRDTLQDALTYIEISVVDVLIEALLFAGKNRPLHPQCNKLSSAVRLVAHFLRAKNPLISGYAKKEAEAALQNFVQDCETPFEARKAILRMHYHKVKEGYLYLPSDIVVEAQKSADTAEGSDQEWTYLSEERYFRVTRRLDKLLGIN</sequence>
<evidence type="ECO:0000256" key="9">
    <source>
        <dbReference type="SAM" id="MobiDB-lite"/>
    </source>
</evidence>
<proteinExistence type="inferred from homology"/>
<dbReference type="InterPro" id="IPR021897">
    <property type="entry name" value="FAP206"/>
</dbReference>
<organism evidence="10 11">
    <name type="scientific">Eimeria tenella</name>
    <name type="common">Coccidian parasite</name>
    <dbReference type="NCBI Taxonomy" id="5802"/>
    <lineage>
        <taxon>Eukaryota</taxon>
        <taxon>Sar</taxon>
        <taxon>Alveolata</taxon>
        <taxon>Apicomplexa</taxon>
        <taxon>Conoidasida</taxon>
        <taxon>Coccidia</taxon>
        <taxon>Eucoccidiorida</taxon>
        <taxon>Eimeriorina</taxon>
        <taxon>Eimeriidae</taxon>
        <taxon>Eimeria</taxon>
    </lineage>
</organism>
<dbReference type="GO" id="GO:0036064">
    <property type="term" value="C:ciliary basal body"/>
    <property type="evidence" value="ECO:0007669"/>
    <property type="project" value="TreeGrafter"/>
</dbReference>
<keyword evidence="4" id="KW-0963">Cytoplasm</keyword>
<feature type="compositionally biased region" description="Low complexity" evidence="9">
    <location>
        <begin position="925"/>
        <end position="946"/>
    </location>
</feature>
<dbReference type="Proteomes" id="UP000030747">
    <property type="component" value="Unassembled WGS sequence"/>
</dbReference>
<dbReference type="EMBL" id="HG673746">
    <property type="protein sequence ID" value="CDJ36978.1"/>
    <property type="molecule type" value="Genomic_DNA"/>
</dbReference>
<evidence type="ECO:0000256" key="1">
    <source>
        <dbReference type="ARBA" id="ARBA00004430"/>
    </source>
</evidence>
<evidence type="ECO:0000256" key="4">
    <source>
        <dbReference type="ARBA" id="ARBA00022490"/>
    </source>
</evidence>
<dbReference type="RefSeq" id="XP_013227816.1">
    <property type="nucleotide sequence ID" value="XM_013372362.1"/>
</dbReference>
<feature type="compositionally biased region" description="Basic and acidic residues" evidence="9">
    <location>
        <begin position="947"/>
        <end position="960"/>
    </location>
</feature>
<evidence type="ECO:0000256" key="6">
    <source>
        <dbReference type="ARBA" id="ARBA00023069"/>
    </source>
</evidence>
<keyword evidence="11" id="KW-1185">Reference proteome</keyword>
<dbReference type="InterPro" id="IPR027417">
    <property type="entry name" value="P-loop_NTPase"/>
</dbReference>